<dbReference type="InterPro" id="IPR036388">
    <property type="entry name" value="WH-like_DNA-bd_sf"/>
</dbReference>
<dbReference type="GO" id="GO:1903895">
    <property type="term" value="P:negative regulation of IRE1-mediated unfolded protein response"/>
    <property type="evidence" value="ECO:0007669"/>
    <property type="project" value="TreeGrafter"/>
</dbReference>
<dbReference type="Proteomes" id="UP001187315">
    <property type="component" value="Unassembled WGS sequence"/>
</dbReference>
<evidence type="ECO:0000256" key="5">
    <source>
        <dbReference type="ARBA" id="ARBA00022786"/>
    </source>
</evidence>
<keyword evidence="7 11" id="KW-1133">Transmembrane helix</keyword>
<accession>A0AA88IUW5</accession>
<dbReference type="InterPro" id="IPR036390">
    <property type="entry name" value="WH_DNA-bd_sf"/>
</dbReference>
<evidence type="ECO:0000256" key="10">
    <source>
        <dbReference type="SAM" id="MobiDB-lite"/>
    </source>
</evidence>
<comment type="subunit">
    <text evidence="9">Component of the UFM1 ribosome E3 ligase (UREL) complex, composed of ufl1, ddrgk1 and cdk5rap3.</text>
</comment>
<name>A0AA88IUW5_TACVA</name>
<proteinExistence type="inferred from homology"/>
<evidence type="ECO:0000256" key="7">
    <source>
        <dbReference type="ARBA" id="ARBA00022989"/>
    </source>
</evidence>
<evidence type="ECO:0000256" key="8">
    <source>
        <dbReference type="ARBA" id="ARBA00023136"/>
    </source>
</evidence>
<evidence type="ECO:0000256" key="2">
    <source>
        <dbReference type="ARBA" id="ARBA00009829"/>
    </source>
</evidence>
<evidence type="ECO:0000256" key="9">
    <source>
        <dbReference type="ARBA" id="ARBA00062094"/>
    </source>
</evidence>
<evidence type="ECO:0000256" key="6">
    <source>
        <dbReference type="ARBA" id="ARBA00022824"/>
    </source>
</evidence>
<dbReference type="EMBL" id="JAVHJS010000025">
    <property type="protein sequence ID" value="KAK2816153.1"/>
    <property type="molecule type" value="Genomic_DNA"/>
</dbReference>
<protein>
    <recommendedName>
        <fullName evidence="3">DDRGK domain-containing protein 1</fullName>
    </recommendedName>
</protein>
<reference evidence="12" key="1">
    <citation type="submission" date="2023-08" db="EMBL/GenBank/DDBJ databases">
        <title>Pelteobagrus vachellii genome.</title>
        <authorList>
            <person name="Liu H."/>
        </authorList>
    </citation>
    <scope>NUCLEOTIDE SEQUENCE</scope>
    <source>
        <strain evidence="12">PRFRI_2022a</strain>
        <tissue evidence="12">Muscle</tissue>
    </source>
</reference>
<dbReference type="InterPro" id="IPR050899">
    <property type="entry name" value="DDRGK_domain-containing"/>
</dbReference>
<evidence type="ECO:0000313" key="13">
    <source>
        <dbReference type="Proteomes" id="UP001187315"/>
    </source>
</evidence>
<comment type="similarity">
    <text evidence="2">Belongs to the DDRGK1 family.</text>
</comment>
<keyword evidence="5" id="KW-0833">Ubl conjugation pathway</keyword>
<evidence type="ECO:0000256" key="1">
    <source>
        <dbReference type="ARBA" id="ARBA00004389"/>
    </source>
</evidence>
<gene>
    <name evidence="12" type="ORF">Q7C36_022424</name>
</gene>
<organism evidence="12 13">
    <name type="scientific">Tachysurus vachellii</name>
    <name type="common">Darkbarbel catfish</name>
    <name type="synonym">Pelteobagrus vachellii</name>
    <dbReference type="NCBI Taxonomy" id="175792"/>
    <lineage>
        <taxon>Eukaryota</taxon>
        <taxon>Metazoa</taxon>
        <taxon>Chordata</taxon>
        <taxon>Craniata</taxon>
        <taxon>Vertebrata</taxon>
        <taxon>Euteleostomi</taxon>
        <taxon>Actinopterygii</taxon>
        <taxon>Neopterygii</taxon>
        <taxon>Teleostei</taxon>
        <taxon>Ostariophysi</taxon>
        <taxon>Siluriformes</taxon>
        <taxon>Bagridae</taxon>
        <taxon>Tachysurus</taxon>
    </lineage>
</organism>
<comment type="subcellular location">
    <subcellularLocation>
        <location evidence="1">Endoplasmic reticulum membrane</location>
        <topology evidence="1">Single-pass membrane protein</topology>
    </subcellularLocation>
</comment>
<evidence type="ECO:0000256" key="3">
    <source>
        <dbReference type="ARBA" id="ARBA00018218"/>
    </source>
</evidence>
<dbReference type="Gene3D" id="1.10.10.10">
    <property type="entry name" value="Winged helix-like DNA-binding domain superfamily/Winged helix DNA-binding domain"/>
    <property type="match status" value="1"/>
</dbReference>
<feature type="transmembrane region" description="Helical" evidence="11">
    <location>
        <begin position="6"/>
        <end position="23"/>
    </location>
</feature>
<keyword evidence="4 11" id="KW-0812">Transmembrane</keyword>
<dbReference type="GO" id="GO:0051216">
    <property type="term" value="P:cartilage development"/>
    <property type="evidence" value="ECO:0007669"/>
    <property type="project" value="TreeGrafter"/>
</dbReference>
<dbReference type="InterPro" id="IPR019153">
    <property type="entry name" value="DDRGK_dom-contain"/>
</dbReference>
<dbReference type="GO" id="GO:0005789">
    <property type="term" value="C:endoplasmic reticulum membrane"/>
    <property type="evidence" value="ECO:0007669"/>
    <property type="project" value="UniProtKB-SubCell"/>
</dbReference>
<feature type="compositionally biased region" description="Acidic residues" evidence="10">
    <location>
        <begin position="86"/>
        <end position="95"/>
    </location>
</feature>
<dbReference type="PANTHER" id="PTHR48176:SF1">
    <property type="entry name" value="DDRGK DOMAIN-CONTAINING PROTEIN 1"/>
    <property type="match status" value="1"/>
</dbReference>
<feature type="transmembrane region" description="Helical" evidence="11">
    <location>
        <begin position="418"/>
        <end position="444"/>
    </location>
</feature>
<dbReference type="AlphaFoldDB" id="A0AA88IUW5"/>
<comment type="caution">
    <text evidence="12">The sequence shown here is derived from an EMBL/GenBank/DDBJ whole genome shotgun (WGS) entry which is preliminary data.</text>
</comment>
<dbReference type="SUPFAM" id="SSF46785">
    <property type="entry name" value="Winged helix' DNA-binding domain"/>
    <property type="match status" value="1"/>
</dbReference>
<feature type="compositionally biased region" description="Basic and acidic residues" evidence="10">
    <location>
        <begin position="116"/>
        <end position="178"/>
    </location>
</feature>
<keyword evidence="13" id="KW-1185">Reference proteome</keyword>
<feature type="region of interest" description="Disordered" evidence="10">
    <location>
        <begin position="84"/>
        <end position="178"/>
    </location>
</feature>
<dbReference type="GO" id="GO:1990592">
    <property type="term" value="P:protein K69-linked ufmylation"/>
    <property type="evidence" value="ECO:0007669"/>
    <property type="project" value="TreeGrafter"/>
</dbReference>
<evidence type="ECO:0000256" key="4">
    <source>
        <dbReference type="ARBA" id="ARBA00022692"/>
    </source>
</evidence>
<dbReference type="FunFam" id="1.10.10.10:FF:000143">
    <property type="entry name" value="DDRGK domain-containing protein 1"/>
    <property type="match status" value="1"/>
</dbReference>
<dbReference type="PANTHER" id="PTHR48176">
    <property type="entry name" value="DDRGK DOMAIN-CONTAINING PROTEIN 1"/>
    <property type="match status" value="1"/>
</dbReference>
<evidence type="ECO:0000313" key="12">
    <source>
        <dbReference type="EMBL" id="KAK2816153.1"/>
    </source>
</evidence>
<keyword evidence="6" id="KW-0256">Endoplasmic reticulum</keyword>
<dbReference type="Pfam" id="PF09756">
    <property type="entry name" value="DDRGK"/>
    <property type="match status" value="1"/>
</dbReference>
<sequence>MDVVIYLVAAAILVVLIIFAVKIRSRTAEVADHEDHQNVIARVAAPPRMAEDRGVGMPRRRRGLDRMVAQRRAQRDAVEIENIAVEVDEEEEEDERPQAEERPQATGKVGAKKQRKLEEKQARRAQREAEMEEREERKRIQELREQERKKEEEKERLKEQKEEEEQRHAKEEQERKEEEEYQRLKASFIVEEQGEAEELTEQESRNLLQEFIQYVKDTKVVLLEDLASHFEMRTQDAINRLQDLIADGSVTGVIDDRGKFIFITPEEMNAVAQFIKQRGRVSISELVQASNMLINLSSEIQTTGDKISHHCAVMPLTMSLSPAAVCQCFTLVSLCTSIADPNWIQVQNSTDTNQLIYGVAFTLHAAQNLSDTAPLGGMHGLGMDLLYTLAALCYIAVLLSSSSFLVDFLGNGFTRPRLVVSLHISTAVMCAAVLAVSGMCLWVIQQNVQKGRVGWVWKTASAPASRLITAPGESFYIEILALFFSVVAAIFSCRCPPGSVVPPQFESAECEDQERQCLIADPGPDSDEWDD</sequence>
<dbReference type="SMART" id="SM01128">
    <property type="entry name" value="DDRGK"/>
    <property type="match status" value="1"/>
</dbReference>
<keyword evidence="8 11" id="KW-0472">Membrane</keyword>
<feature type="transmembrane region" description="Helical" evidence="11">
    <location>
        <begin position="385"/>
        <end position="406"/>
    </location>
</feature>
<evidence type="ECO:0000256" key="11">
    <source>
        <dbReference type="SAM" id="Phobius"/>
    </source>
</evidence>
<dbReference type="GO" id="GO:0044389">
    <property type="term" value="F:ubiquitin-like protein ligase binding"/>
    <property type="evidence" value="ECO:0007669"/>
    <property type="project" value="TreeGrafter"/>
</dbReference>